<comment type="caution">
    <text evidence="3">The sequence shown here is derived from an EMBL/GenBank/DDBJ whole genome shotgun (WGS) entry which is preliminary data.</text>
</comment>
<evidence type="ECO:0000256" key="2">
    <source>
        <dbReference type="SAM" id="SignalP"/>
    </source>
</evidence>
<keyword evidence="4" id="KW-1185">Reference proteome</keyword>
<gene>
    <name evidence="3" type="ORF">VNO78_14642</name>
</gene>
<feature type="region of interest" description="Disordered" evidence="1">
    <location>
        <begin position="55"/>
        <end position="80"/>
    </location>
</feature>
<dbReference type="AlphaFoldDB" id="A0AAN9XJ68"/>
<keyword evidence="2" id="KW-0732">Signal</keyword>
<evidence type="ECO:0000313" key="3">
    <source>
        <dbReference type="EMBL" id="KAK7394123.1"/>
    </source>
</evidence>
<accession>A0AAN9XJ68</accession>
<evidence type="ECO:0000313" key="4">
    <source>
        <dbReference type="Proteomes" id="UP001386955"/>
    </source>
</evidence>
<name>A0AAN9XJ68_PSOTE</name>
<feature type="chain" id="PRO_5044492552" description="Transmembrane protein" evidence="2">
    <location>
        <begin position="29"/>
        <end position="80"/>
    </location>
</feature>
<evidence type="ECO:0008006" key="5">
    <source>
        <dbReference type="Google" id="ProtNLM"/>
    </source>
</evidence>
<dbReference type="Proteomes" id="UP001386955">
    <property type="component" value="Unassembled WGS sequence"/>
</dbReference>
<proteinExistence type="predicted"/>
<protein>
    <recommendedName>
        <fullName evidence="5">Transmembrane protein</fullName>
    </recommendedName>
</protein>
<evidence type="ECO:0000256" key="1">
    <source>
        <dbReference type="SAM" id="MobiDB-lite"/>
    </source>
</evidence>
<sequence length="80" mass="8807">MFYLLSLHFLSTSHLLILFSSIFTNALTSGFISVTSTNGIVSKVEVEVVGRGGNRFDEGKGKGERVKEKGERRKEKGESV</sequence>
<organism evidence="3 4">
    <name type="scientific">Psophocarpus tetragonolobus</name>
    <name type="common">Winged bean</name>
    <name type="synonym">Dolichos tetragonolobus</name>
    <dbReference type="NCBI Taxonomy" id="3891"/>
    <lineage>
        <taxon>Eukaryota</taxon>
        <taxon>Viridiplantae</taxon>
        <taxon>Streptophyta</taxon>
        <taxon>Embryophyta</taxon>
        <taxon>Tracheophyta</taxon>
        <taxon>Spermatophyta</taxon>
        <taxon>Magnoliopsida</taxon>
        <taxon>eudicotyledons</taxon>
        <taxon>Gunneridae</taxon>
        <taxon>Pentapetalae</taxon>
        <taxon>rosids</taxon>
        <taxon>fabids</taxon>
        <taxon>Fabales</taxon>
        <taxon>Fabaceae</taxon>
        <taxon>Papilionoideae</taxon>
        <taxon>50 kb inversion clade</taxon>
        <taxon>NPAAA clade</taxon>
        <taxon>indigoferoid/millettioid clade</taxon>
        <taxon>Phaseoleae</taxon>
        <taxon>Psophocarpus</taxon>
    </lineage>
</organism>
<reference evidence="3 4" key="1">
    <citation type="submission" date="2024-01" db="EMBL/GenBank/DDBJ databases">
        <title>The genomes of 5 underutilized Papilionoideae crops provide insights into root nodulation and disease resistanc.</title>
        <authorList>
            <person name="Jiang F."/>
        </authorList>
    </citation>
    <scope>NUCLEOTIDE SEQUENCE [LARGE SCALE GENOMIC DNA]</scope>
    <source>
        <strain evidence="3">DUOXIRENSHENG_FW03</strain>
        <tissue evidence="3">Leaves</tissue>
    </source>
</reference>
<dbReference type="EMBL" id="JAYMYS010000004">
    <property type="protein sequence ID" value="KAK7394123.1"/>
    <property type="molecule type" value="Genomic_DNA"/>
</dbReference>
<feature type="signal peptide" evidence="2">
    <location>
        <begin position="1"/>
        <end position="28"/>
    </location>
</feature>